<dbReference type="EC" id="2.3.1.117" evidence="2"/>
<organism evidence="2 3">
    <name type="scientific">Candidatus Cytomitobacter primus</name>
    <dbReference type="NCBI Taxonomy" id="2066024"/>
    <lineage>
        <taxon>Bacteria</taxon>
        <taxon>Pseudomonadati</taxon>
        <taxon>Pseudomonadota</taxon>
        <taxon>Alphaproteobacteria</taxon>
        <taxon>Holosporales</taxon>
        <taxon>Holosporaceae</taxon>
        <taxon>Candidatus Cytomitobacter</taxon>
    </lineage>
</organism>
<evidence type="ECO:0000313" key="3">
    <source>
        <dbReference type="Proteomes" id="UP000325004"/>
    </source>
</evidence>
<sequence length="242" mass="26432">MSIDTFLSELESGNTRIVRKNQGKWELNQPAFSKINEIFKSDKKISKIDGLVKWADKIDMQSNLLHDQDLLNKDFRLVPGSWVRRGAYIGPKSVIMTNSFVNIGAHIGDETMVDSGVTIGSCAYIGAQCHISSNVIIAGVLEPSQHMPVIIEDNVFIGAQSLIAEGVVVPEGCVIGAGTKLTSSTKIFDVDGDEINEIEPYSVIIPGTYSKTSKISFSCAVVIKKVDKNTKSKTNINELLRD</sequence>
<dbReference type="Gene3D" id="2.160.10.10">
    <property type="entry name" value="Hexapeptide repeat proteins"/>
    <property type="match status" value="1"/>
</dbReference>
<dbReference type="KEGG" id="cpri:FZC34_01930"/>
<evidence type="ECO:0000256" key="1">
    <source>
        <dbReference type="ARBA" id="ARBA00007274"/>
    </source>
</evidence>
<proteinExistence type="inferred from homology"/>
<dbReference type="RefSeq" id="WP_148971780.1">
    <property type="nucleotide sequence ID" value="NZ_CP043316.1"/>
</dbReference>
<dbReference type="PANTHER" id="PTHR43300">
    <property type="entry name" value="ACETYLTRANSFERASE"/>
    <property type="match status" value="1"/>
</dbReference>
<gene>
    <name evidence="2" type="ORF">FZC34_01930</name>
</gene>
<dbReference type="InterPro" id="IPR001451">
    <property type="entry name" value="Hexapep"/>
</dbReference>
<dbReference type="NCBIfam" id="NF008808">
    <property type="entry name" value="PRK11830.1"/>
    <property type="match status" value="1"/>
</dbReference>
<dbReference type="OrthoDB" id="9775362at2"/>
<dbReference type="InterPro" id="IPR011004">
    <property type="entry name" value="Trimer_LpxA-like_sf"/>
</dbReference>
<name>A0A5C0UFT3_9PROT</name>
<dbReference type="SUPFAM" id="SSF51161">
    <property type="entry name" value="Trimeric LpxA-like enzymes"/>
    <property type="match status" value="1"/>
</dbReference>
<keyword evidence="2" id="KW-0012">Acyltransferase</keyword>
<dbReference type="EMBL" id="CP043316">
    <property type="protein sequence ID" value="QEK38659.1"/>
    <property type="molecule type" value="Genomic_DNA"/>
</dbReference>
<dbReference type="GO" id="GO:0008666">
    <property type="term" value="F:2,3,4,5-tetrahydropyridine-2,6-dicarboxylate N-succinyltransferase activity"/>
    <property type="evidence" value="ECO:0007669"/>
    <property type="project" value="UniProtKB-EC"/>
</dbReference>
<dbReference type="AlphaFoldDB" id="A0A5C0UFT3"/>
<dbReference type="Pfam" id="PF14602">
    <property type="entry name" value="Hexapep_2"/>
    <property type="match status" value="1"/>
</dbReference>
<dbReference type="PANTHER" id="PTHR43300:SF10">
    <property type="entry name" value="2,3,4,5-TETRAHYDROPYRIDINE-2,6-DICARBOXYLATE N-ACETYLTRANSFERASE"/>
    <property type="match status" value="1"/>
</dbReference>
<protein>
    <submittedName>
        <fullName evidence="2">2,3,4,5-tetrahydropyridine-2,6-dicarboxylate N-succinyltransferase</fullName>
        <ecNumber evidence="2">2.3.1.117</ecNumber>
    </submittedName>
</protein>
<evidence type="ECO:0000313" key="2">
    <source>
        <dbReference type="EMBL" id="QEK38659.1"/>
    </source>
</evidence>
<dbReference type="CDD" id="cd03350">
    <property type="entry name" value="LbH_THP_succinylT"/>
    <property type="match status" value="1"/>
</dbReference>
<dbReference type="InterPro" id="IPR050179">
    <property type="entry name" value="Trans_hexapeptide_repeat"/>
</dbReference>
<accession>A0A5C0UFT3</accession>
<keyword evidence="2" id="KW-0808">Transferase</keyword>
<dbReference type="Proteomes" id="UP000325004">
    <property type="component" value="Chromosome"/>
</dbReference>
<comment type="similarity">
    <text evidence="1">Belongs to the transferase hexapeptide repeat family.</text>
</comment>
<keyword evidence="3" id="KW-1185">Reference proteome</keyword>
<reference evidence="2 3" key="1">
    <citation type="submission" date="2019-08" db="EMBL/GenBank/DDBJ databases">
        <title>Highly reduced genomes of protist endosymbionts show evolutionary convergence.</title>
        <authorList>
            <person name="George E."/>
            <person name="Husnik F."/>
            <person name="Tashyreva D."/>
            <person name="Prokopchuk G."/>
            <person name="Horak A."/>
            <person name="Kwong W.K."/>
            <person name="Lukes J."/>
            <person name="Keeling P.J."/>
        </authorList>
    </citation>
    <scope>NUCLEOTIDE SEQUENCE [LARGE SCALE GENOMIC DNA]</scope>
    <source>
        <strain evidence="2">1604LC</strain>
    </source>
</reference>